<comment type="function">
    <text evidence="1 6">Required for the transposition of the insertion element.</text>
</comment>
<dbReference type="InterPro" id="IPR001207">
    <property type="entry name" value="Transposase_mutator"/>
</dbReference>
<dbReference type="PANTHER" id="PTHR33217">
    <property type="entry name" value="TRANSPOSASE FOR INSERTION SEQUENCE ELEMENT IS1081"/>
    <property type="match status" value="1"/>
</dbReference>
<evidence type="ECO:0000313" key="7">
    <source>
        <dbReference type="EMBL" id="NMP25092.1"/>
    </source>
</evidence>
<comment type="similarity">
    <text evidence="2 6">Belongs to the transposase mutator family.</text>
</comment>
<evidence type="ECO:0000313" key="8">
    <source>
        <dbReference type="Proteomes" id="UP000533476"/>
    </source>
</evidence>
<dbReference type="PANTHER" id="PTHR33217:SF7">
    <property type="entry name" value="TRANSPOSASE FOR INSERTION SEQUENCE ELEMENT IS1081"/>
    <property type="match status" value="1"/>
</dbReference>
<gene>
    <name evidence="7" type="ORF">HIJ39_22595</name>
</gene>
<organism evidence="7 8">
    <name type="scientific">Sulfobacillus harzensis</name>
    <dbReference type="NCBI Taxonomy" id="2729629"/>
    <lineage>
        <taxon>Bacteria</taxon>
        <taxon>Bacillati</taxon>
        <taxon>Bacillota</taxon>
        <taxon>Clostridia</taxon>
        <taxon>Eubacteriales</taxon>
        <taxon>Clostridiales Family XVII. Incertae Sedis</taxon>
        <taxon>Sulfobacillus</taxon>
    </lineage>
</organism>
<evidence type="ECO:0000256" key="2">
    <source>
        <dbReference type="ARBA" id="ARBA00010961"/>
    </source>
</evidence>
<evidence type="ECO:0000256" key="6">
    <source>
        <dbReference type="RuleBase" id="RU365089"/>
    </source>
</evidence>
<protein>
    <recommendedName>
        <fullName evidence="6">Mutator family transposase</fullName>
    </recommendedName>
</protein>
<evidence type="ECO:0000256" key="3">
    <source>
        <dbReference type="ARBA" id="ARBA00022578"/>
    </source>
</evidence>
<keyword evidence="3 6" id="KW-0815">Transposition</keyword>
<dbReference type="GO" id="GO:0003677">
    <property type="term" value="F:DNA binding"/>
    <property type="evidence" value="ECO:0007669"/>
    <property type="project" value="UniProtKB-UniRule"/>
</dbReference>
<reference evidence="7 8" key="1">
    <citation type="submission" date="2020-04" db="EMBL/GenBank/DDBJ databases">
        <authorList>
            <person name="Zhang R."/>
            <person name="Schippers A."/>
        </authorList>
    </citation>
    <scope>NUCLEOTIDE SEQUENCE [LARGE SCALE GENOMIC DNA]</scope>
    <source>
        <strain evidence="7 8">DSM 109850</strain>
    </source>
</reference>
<evidence type="ECO:0000256" key="5">
    <source>
        <dbReference type="ARBA" id="ARBA00023172"/>
    </source>
</evidence>
<keyword evidence="4 6" id="KW-0238">DNA-binding</keyword>
<dbReference type="Proteomes" id="UP000533476">
    <property type="component" value="Unassembled WGS sequence"/>
</dbReference>
<dbReference type="GO" id="GO:0004803">
    <property type="term" value="F:transposase activity"/>
    <property type="evidence" value="ECO:0007669"/>
    <property type="project" value="UniProtKB-UniRule"/>
</dbReference>
<dbReference type="Pfam" id="PF00872">
    <property type="entry name" value="Transposase_mut"/>
    <property type="match status" value="1"/>
</dbReference>
<sequence length="64" mass="7420">MAYMGFPSEHWKQIASTNPLERLNREIGRRTDVVGIFPNRAAALRLVGAVLMEYSNERAVFRRR</sequence>
<name>A0A7Y0L876_9FIRM</name>
<keyword evidence="5 6" id="KW-0233">DNA recombination</keyword>
<dbReference type="AlphaFoldDB" id="A0A7Y0L876"/>
<dbReference type="EMBL" id="JABBVZ010000228">
    <property type="protein sequence ID" value="NMP25092.1"/>
    <property type="molecule type" value="Genomic_DNA"/>
</dbReference>
<keyword evidence="8" id="KW-1185">Reference proteome</keyword>
<evidence type="ECO:0000256" key="1">
    <source>
        <dbReference type="ARBA" id="ARBA00002190"/>
    </source>
</evidence>
<keyword evidence="6" id="KW-0814">Transposable element</keyword>
<accession>A0A7Y0L876</accession>
<dbReference type="GO" id="GO:0006313">
    <property type="term" value="P:DNA transposition"/>
    <property type="evidence" value="ECO:0007669"/>
    <property type="project" value="UniProtKB-UniRule"/>
</dbReference>
<proteinExistence type="inferred from homology"/>
<comment type="caution">
    <text evidence="7">The sequence shown here is derived from an EMBL/GenBank/DDBJ whole genome shotgun (WGS) entry which is preliminary data.</text>
</comment>
<evidence type="ECO:0000256" key="4">
    <source>
        <dbReference type="ARBA" id="ARBA00023125"/>
    </source>
</evidence>